<evidence type="ECO:0000313" key="2">
    <source>
        <dbReference type="EMBL" id="KAB5588214.1"/>
    </source>
</evidence>
<dbReference type="OrthoDB" id="4062651at2759"/>
<accession>A0A5N5Q965</accession>
<evidence type="ECO:0000313" key="3">
    <source>
        <dbReference type="Proteomes" id="UP000383932"/>
    </source>
</evidence>
<proteinExistence type="predicted"/>
<dbReference type="EMBL" id="SSOP01000524">
    <property type="protein sequence ID" value="KAB5588214.1"/>
    <property type="molecule type" value="Genomic_DNA"/>
</dbReference>
<evidence type="ECO:0000256" key="1">
    <source>
        <dbReference type="SAM" id="MobiDB-lite"/>
    </source>
</evidence>
<protein>
    <submittedName>
        <fullName evidence="2">Kinase domain containing protein</fullName>
    </submittedName>
</protein>
<keyword evidence="3" id="KW-1185">Reference proteome</keyword>
<gene>
    <name evidence="2" type="ORF">CTheo_8342</name>
</gene>
<keyword evidence="2" id="KW-0808">Transferase</keyword>
<reference evidence="2 3" key="1">
    <citation type="journal article" date="2019" name="Fungal Biol. Biotechnol.">
        <title>Draft genome sequence of fastidious pathogen Ceratobasidium theobromae, which causes vascular-streak dieback in Theobroma cacao.</title>
        <authorList>
            <person name="Ali S.S."/>
            <person name="Asman A."/>
            <person name="Shao J."/>
            <person name="Firmansyah A.P."/>
            <person name="Susilo A.W."/>
            <person name="Rosmana A."/>
            <person name="McMahon P."/>
            <person name="Junaid M."/>
            <person name="Guest D."/>
            <person name="Kheng T.Y."/>
            <person name="Meinhardt L.W."/>
            <person name="Bailey B.A."/>
        </authorList>
    </citation>
    <scope>NUCLEOTIDE SEQUENCE [LARGE SCALE GENOMIC DNA]</scope>
    <source>
        <strain evidence="2 3">CT2</strain>
    </source>
</reference>
<dbReference type="Proteomes" id="UP000383932">
    <property type="component" value="Unassembled WGS sequence"/>
</dbReference>
<dbReference type="AlphaFoldDB" id="A0A5N5Q965"/>
<comment type="caution">
    <text evidence="2">The sequence shown here is derived from an EMBL/GenBank/DDBJ whole genome shotgun (WGS) entry which is preliminary data.</text>
</comment>
<feature type="region of interest" description="Disordered" evidence="1">
    <location>
        <begin position="99"/>
        <end position="124"/>
    </location>
</feature>
<dbReference type="GO" id="GO:0016301">
    <property type="term" value="F:kinase activity"/>
    <property type="evidence" value="ECO:0007669"/>
    <property type="project" value="UniProtKB-KW"/>
</dbReference>
<organism evidence="2 3">
    <name type="scientific">Ceratobasidium theobromae</name>
    <dbReference type="NCBI Taxonomy" id="1582974"/>
    <lineage>
        <taxon>Eukaryota</taxon>
        <taxon>Fungi</taxon>
        <taxon>Dikarya</taxon>
        <taxon>Basidiomycota</taxon>
        <taxon>Agaricomycotina</taxon>
        <taxon>Agaricomycetes</taxon>
        <taxon>Cantharellales</taxon>
        <taxon>Ceratobasidiaceae</taxon>
        <taxon>Ceratobasidium</taxon>
    </lineage>
</organism>
<name>A0A5N5Q965_9AGAM</name>
<keyword evidence="2" id="KW-0418">Kinase</keyword>
<sequence length="150" mass="17235">MSETVLIDELELNILIDGEDPCEDRVIRATYKRRRHRSLGHVILFKFNKPSEEYEDAKFSRAMVLNLIHKVRSASGWPVGSDFDDSLIHIVARVKDPAPKGINQEKFEPSENADERMEKHKREQDKYLLTLGEHTASQAAQHSGRILQLS</sequence>